<feature type="domain" description="4Fe-4S ferredoxin-type" evidence="10">
    <location>
        <begin position="42"/>
        <end position="71"/>
    </location>
</feature>
<dbReference type="InterPro" id="IPR017900">
    <property type="entry name" value="4Fe4S_Fe_S_CS"/>
</dbReference>
<feature type="domain" description="4Fe-4S ferredoxin-type" evidence="10">
    <location>
        <begin position="170"/>
        <end position="201"/>
    </location>
</feature>
<dbReference type="PANTHER" id="PTHR42859">
    <property type="entry name" value="OXIDOREDUCTASE"/>
    <property type="match status" value="1"/>
</dbReference>
<evidence type="ECO:0000256" key="2">
    <source>
        <dbReference type="ARBA" id="ARBA00022485"/>
    </source>
</evidence>
<dbReference type="PANTHER" id="PTHR42859:SF10">
    <property type="entry name" value="DIMETHYLSULFOXIDE REDUCTASE CHAIN B"/>
    <property type="match status" value="1"/>
</dbReference>
<keyword evidence="5" id="KW-0249">Electron transport</keyword>
<feature type="transmembrane region" description="Helical" evidence="9">
    <location>
        <begin position="6"/>
        <end position="28"/>
    </location>
</feature>
<evidence type="ECO:0000256" key="6">
    <source>
        <dbReference type="ARBA" id="ARBA00023004"/>
    </source>
</evidence>
<evidence type="ECO:0000256" key="5">
    <source>
        <dbReference type="ARBA" id="ARBA00022982"/>
    </source>
</evidence>
<proteinExistence type="predicted"/>
<dbReference type="SUPFAM" id="SSF54862">
    <property type="entry name" value="4Fe-4S ferredoxins"/>
    <property type="match status" value="1"/>
</dbReference>
<keyword evidence="9" id="KW-0812">Transmembrane</keyword>
<evidence type="ECO:0000256" key="9">
    <source>
        <dbReference type="SAM" id="Phobius"/>
    </source>
</evidence>
<keyword evidence="9" id="KW-0472">Membrane</keyword>
<evidence type="ECO:0000256" key="7">
    <source>
        <dbReference type="ARBA" id="ARBA00023014"/>
    </source>
</evidence>
<dbReference type="NCBIfam" id="TIGR00397">
    <property type="entry name" value="mauM_napG"/>
    <property type="match status" value="1"/>
</dbReference>
<dbReference type="PROSITE" id="PS51379">
    <property type="entry name" value="4FE4S_FER_2"/>
    <property type="match status" value="3"/>
</dbReference>
<dbReference type="EMBL" id="JBHRZO010000036">
    <property type="protein sequence ID" value="MFC3847923.1"/>
    <property type="molecule type" value="Genomic_DNA"/>
</dbReference>
<evidence type="ECO:0000256" key="8">
    <source>
        <dbReference type="SAM" id="MobiDB-lite"/>
    </source>
</evidence>
<keyword evidence="6" id="KW-0408">Iron</keyword>
<evidence type="ECO:0000256" key="4">
    <source>
        <dbReference type="ARBA" id="ARBA00022737"/>
    </source>
</evidence>
<keyword evidence="9" id="KW-1133">Transmembrane helix</keyword>
<dbReference type="Gene3D" id="3.30.70.20">
    <property type="match status" value="2"/>
</dbReference>
<feature type="domain" description="4Fe-4S ferredoxin-type" evidence="10">
    <location>
        <begin position="78"/>
        <end position="111"/>
    </location>
</feature>
<feature type="region of interest" description="Disordered" evidence="8">
    <location>
        <begin position="214"/>
        <end position="243"/>
    </location>
</feature>
<comment type="caution">
    <text evidence="11">The sequence shown here is derived from an EMBL/GenBank/DDBJ whole genome shotgun (WGS) entry which is preliminary data.</text>
</comment>
<keyword evidence="12" id="KW-1185">Reference proteome</keyword>
<evidence type="ECO:0000256" key="1">
    <source>
        <dbReference type="ARBA" id="ARBA00022448"/>
    </source>
</evidence>
<evidence type="ECO:0000313" key="12">
    <source>
        <dbReference type="Proteomes" id="UP001595783"/>
    </source>
</evidence>
<keyword evidence="2" id="KW-0004">4Fe-4S</keyword>
<keyword evidence="7" id="KW-0411">Iron-sulfur</keyword>
<name>A0ABV7ZH91_9HELI</name>
<evidence type="ECO:0000259" key="10">
    <source>
        <dbReference type="PROSITE" id="PS51379"/>
    </source>
</evidence>
<dbReference type="PROSITE" id="PS00198">
    <property type="entry name" value="4FE4S_FER_1"/>
    <property type="match status" value="1"/>
</dbReference>
<dbReference type="Pfam" id="PF12838">
    <property type="entry name" value="Fer4_7"/>
    <property type="match status" value="2"/>
</dbReference>
<dbReference type="RefSeq" id="WP_104751609.1">
    <property type="nucleotide sequence ID" value="NZ_FZMF01000002.1"/>
</dbReference>
<organism evidence="11 12">
    <name type="scientific">Helicobacter baculiformis</name>
    <dbReference type="NCBI Taxonomy" id="427351"/>
    <lineage>
        <taxon>Bacteria</taxon>
        <taxon>Pseudomonadati</taxon>
        <taxon>Campylobacterota</taxon>
        <taxon>Epsilonproteobacteria</taxon>
        <taxon>Campylobacterales</taxon>
        <taxon>Helicobacteraceae</taxon>
        <taxon>Helicobacter</taxon>
    </lineage>
</organism>
<keyword evidence="1" id="KW-0813">Transport</keyword>
<accession>A0ABV7ZH91</accession>
<keyword evidence="3" id="KW-0479">Metal-binding</keyword>
<sequence length="243" mass="26340">MQRRAFLQKAIGGACLCAGGGLFLGTLLKAKRTYALRPPGAEDEARFLSACVRCGLCVRACPYDTLKLASLLDTPKTGTPFFNARQVPCYLCADIPCIQACPTDALDHQHLKPDQGITSLKMGIAVVDSHSCVAFWGVRCDVCYRVCPLIDKAIKLEFKHDSRTNKHAYMLPVVEPSVCVGCGLCERACITKEPAIRVLPSAFVSGQTDTHYLKMGSSAPPNTPPPKTPHKGNPMDYLNQGDL</sequence>
<dbReference type="InterPro" id="IPR017896">
    <property type="entry name" value="4Fe4S_Fe-S-bd"/>
</dbReference>
<dbReference type="CDD" id="cd16373">
    <property type="entry name" value="DMSOR_beta_like"/>
    <property type="match status" value="1"/>
</dbReference>
<keyword evidence="4" id="KW-0677">Repeat</keyword>
<dbReference type="NCBIfam" id="NF007012">
    <property type="entry name" value="PRK09476.1"/>
    <property type="match status" value="1"/>
</dbReference>
<dbReference type="InterPro" id="IPR050294">
    <property type="entry name" value="RnfB_subfamily"/>
</dbReference>
<reference evidence="12" key="1">
    <citation type="journal article" date="2019" name="Int. J. Syst. Evol. Microbiol.">
        <title>The Global Catalogue of Microorganisms (GCM) 10K type strain sequencing project: providing services to taxonomists for standard genome sequencing and annotation.</title>
        <authorList>
            <consortium name="The Broad Institute Genomics Platform"/>
            <consortium name="The Broad Institute Genome Sequencing Center for Infectious Disease"/>
            <person name="Wu L."/>
            <person name="Ma J."/>
        </authorList>
    </citation>
    <scope>NUCLEOTIDE SEQUENCE [LARGE SCALE GENOMIC DNA]</scope>
    <source>
        <strain evidence="12">CCUG 53816</strain>
    </source>
</reference>
<evidence type="ECO:0000313" key="11">
    <source>
        <dbReference type="EMBL" id="MFC3847923.1"/>
    </source>
</evidence>
<protein>
    <submittedName>
        <fullName evidence="11">Ferredoxin-type protein NapG</fullName>
    </submittedName>
</protein>
<dbReference type="InterPro" id="IPR004494">
    <property type="entry name" value="MauM_NapG"/>
</dbReference>
<evidence type="ECO:0000256" key="3">
    <source>
        <dbReference type="ARBA" id="ARBA00022723"/>
    </source>
</evidence>
<gene>
    <name evidence="11" type="primary">napG</name>
    <name evidence="11" type="ORF">ACFOPX_05180</name>
</gene>
<dbReference type="Proteomes" id="UP001595783">
    <property type="component" value="Unassembled WGS sequence"/>
</dbReference>